<protein>
    <submittedName>
        <fullName evidence="3">Lamin Tail Domain</fullName>
    </submittedName>
</protein>
<reference evidence="3 4" key="1">
    <citation type="submission" date="2017-06" db="EMBL/GenBank/DDBJ databases">
        <authorList>
            <person name="Kim H.J."/>
            <person name="Triplett B.A."/>
        </authorList>
    </citation>
    <scope>NUCLEOTIDE SEQUENCE [LARGE SCALE GENOMIC DNA]</scope>
    <source>
        <strain evidence="3 4">CGMCC 4.1858</strain>
    </source>
</reference>
<dbReference type="InterPro" id="IPR036415">
    <property type="entry name" value="Lamin_tail_dom_sf"/>
</dbReference>
<feature type="chain" id="PRO_5012850932" evidence="1">
    <location>
        <begin position="30"/>
        <end position="152"/>
    </location>
</feature>
<keyword evidence="4" id="KW-1185">Reference proteome</keyword>
<dbReference type="AlphaFoldDB" id="A0A239CJZ3"/>
<dbReference type="RefSeq" id="WP_089223210.1">
    <property type="nucleotide sequence ID" value="NZ_FZOF01000004.1"/>
</dbReference>
<dbReference type="Pfam" id="PF00932">
    <property type="entry name" value="LTD"/>
    <property type="match status" value="1"/>
</dbReference>
<accession>A0A239CJZ3</accession>
<feature type="signal peptide" evidence="1">
    <location>
        <begin position="1"/>
        <end position="29"/>
    </location>
</feature>
<evidence type="ECO:0000313" key="3">
    <source>
        <dbReference type="EMBL" id="SNS20440.1"/>
    </source>
</evidence>
<evidence type="ECO:0000313" key="4">
    <source>
        <dbReference type="Proteomes" id="UP000198280"/>
    </source>
</evidence>
<proteinExistence type="predicted"/>
<dbReference type="EMBL" id="FZOF01000004">
    <property type="protein sequence ID" value="SNS20440.1"/>
    <property type="molecule type" value="Genomic_DNA"/>
</dbReference>
<name>A0A239CJZ3_9ACTN</name>
<organism evidence="3 4">
    <name type="scientific">Actinacidiphila glaucinigra</name>
    <dbReference type="NCBI Taxonomy" id="235986"/>
    <lineage>
        <taxon>Bacteria</taxon>
        <taxon>Bacillati</taxon>
        <taxon>Actinomycetota</taxon>
        <taxon>Actinomycetes</taxon>
        <taxon>Kitasatosporales</taxon>
        <taxon>Streptomycetaceae</taxon>
        <taxon>Actinacidiphila</taxon>
    </lineage>
</organism>
<dbReference type="PROSITE" id="PS51841">
    <property type="entry name" value="LTD"/>
    <property type="match status" value="1"/>
</dbReference>
<keyword evidence="1" id="KW-0732">Signal</keyword>
<dbReference type="Gene3D" id="2.60.40.1260">
    <property type="entry name" value="Lamin Tail domain"/>
    <property type="match status" value="1"/>
</dbReference>
<dbReference type="Proteomes" id="UP000198280">
    <property type="component" value="Unassembled WGS sequence"/>
</dbReference>
<dbReference type="InterPro" id="IPR001322">
    <property type="entry name" value="Lamin_tail_dom"/>
</dbReference>
<evidence type="ECO:0000259" key="2">
    <source>
        <dbReference type="PROSITE" id="PS51841"/>
    </source>
</evidence>
<dbReference type="OrthoDB" id="3828227at2"/>
<feature type="domain" description="LTD" evidence="2">
    <location>
        <begin position="40"/>
        <end position="150"/>
    </location>
</feature>
<sequence>MSARITRRVIATVLASGAVVAGAALPATAADGRDHGRDRGRSSVVIGEVNTRDGHGRFGRGGGEWIEVVNTGRGSVNLRGWTLSDRDGNRYRFNNVWLVGHSKVRVHTGFGRDTRRDVFQDRRNSVWDRRDAATLRNDHRRVVDVKSWSGRR</sequence>
<dbReference type="SUPFAM" id="SSF74853">
    <property type="entry name" value="Lamin A/C globular tail domain"/>
    <property type="match status" value="1"/>
</dbReference>
<evidence type="ECO:0000256" key="1">
    <source>
        <dbReference type="SAM" id="SignalP"/>
    </source>
</evidence>
<gene>
    <name evidence="3" type="ORF">SAMN05216252_10474</name>
</gene>